<dbReference type="EMBL" id="BGZK01000592">
    <property type="protein sequence ID" value="GBP51961.1"/>
    <property type="molecule type" value="Genomic_DNA"/>
</dbReference>
<accession>A0A4C1WL24</accession>
<evidence type="ECO:0000313" key="2">
    <source>
        <dbReference type="EMBL" id="GBP51961.1"/>
    </source>
</evidence>
<proteinExistence type="predicted"/>
<feature type="region of interest" description="Disordered" evidence="1">
    <location>
        <begin position="1"/>
        <end position="70"/>
    </location>
</feature>
<sequence length="70" mass="7885">MNNVLPEGMEIPSPSPILSQPRSLEDKFSHRQVPKHKYENNGLEQSVDCSQGSRNRNPLIGVPVSRFLNN</sequence>
<keyword evidence="3" id="KW-1185">Reference proteome</keyword>
<dbReference type="Proteomes" id="UP000299102">
    <property type="component" value="Unassembled WGS sequence"/>
</dbReference>
<feature type="compositionally biased region" description="Polar residues" evidence="1">
    <location>
        <begin position="42"/>
        <end position="56"/>
    </location>
</feature>
<protein>
    <submittedName>
        <fullName evidence="2">Uncharacterized protein</fullName>
    </submittedName>
</protein>
<organism evidence="2 3">
    <name type="scientific">Eumeta variegata</name>
    <name type="common">Bagworm moth</name>
    <name type="synonym">Eumeta japonica</name>
    <dbReference type="NCBI Taxonomy" id="151549"/>
    <lineage>
        <taxon>Eukaryota</taxon>
        <taxon>Metazoa</taxon>
        <taxon>Ecdysozoa</taxon>
        <taxon>Arthropoda</taxon>
        <taxon>Hexapoda</taxon>
        <taxon>Insecta</taxon>
        <taxon>Pterygota</taxon>
        <taxon>Neoptera</taxon>
        <taxon>Endopterygota</taxon>
        <taxon>Lepidoptera</taxon>
        <taxon>Glossata</taxon>
        <taxon>Ditrysia</taxon>
        <taxon>Tineoidea</taxon>
        <taxon>Psychidae</taxon>
        <taxon>Oiketicinae</taxon>
        <taxon>Eumeta</taxon>
    </lineage>
</organism>
<evidence type="ECO:0000313" key="3">
    <source>
        <dbReference type="Proteomes" id="UP000299102"/>
    </source>
</evidence>
<name>A0A4C1WL24_EUMVA</name>
<reference evidence="2 3" key="1">
    <citation type="journal article" date="2019" name="Commun. Biol.">
        <title>The bagworm genome reveals a unique fibroin gene that provides high tensile strength.</title>
        <authorList>
            <person name="Kono N."/>
            <person name="Nakamura H."/>
            <person name="Ohtoshi R."/>
            <person name="Tomita M."/>
            <person name="Numata K."/>
            <person name="Arakawa K."/>
        </authorList>
    </citation>
    <scope>NUCLEOTIDE SEQUENCE [LARGE SCALE GENOMIC DNA]</scope>
</reference>
<dbReference type="AlphaFoldDB" id="A0A4C1WL24"/>
<gene>
    <name evidence="2" type="ORF">EVAR_80056_1</name>
</gene>
<evidence type="ECO:0000256" key="1">
    <source>
        <dbReference type="SAM" id="MobiDB-lite"/>
    </source>
</evidence>
<comment type="caution">
    <text evidence="2">The sequence shown here is derived from an EMBL/GenBank/DDBJ whole genome shotgun (WGS) entry which is preliminary data.</text>
</comment>